<evidence type="ECO:0000256" key="1">
    <source>
        <dbReference type="ARBA" id="ARBA00005854"/>
    </source>
</evidence>
<dbReference type="FunFam" id="3.40.50.720:FF:000203">
    <property type="entry name" value="D-3-phosphoglycerate dehydrogenase (SerA)"/>
    <property type="match status" value="1"/>
</dbReference>
<feature type="domain" description="D-isomer specific 2-hydroxyacid dehydrogenase catalytic" evidence="5">
    <location>
        <begin position="50"/>
        <end position="338"/>
    </location>
</feature>
<dbReference type="InterPro" id="IPR036291">
    <property type="entry name" value="NAD(P)-bd_dom_sf"/>
</dbReference>
<dbReference type="Pfam" id="PF00389">
    <property type="entry name" value="2-Hacid_dh"/>
    <property type="match status" value="1"/>
</dbReference>
<dbReference type="PROSITE" id="PS00671">
    <property type="entry name" value="D_2_HYDROXYACID_DH_3"/>
    <property type="match status" value="1"/>
</dbReference>
<keyword evidence="2 4" id="KW-0560">Oxidoreductase</keyword>
<organism evidence="7 8">
    <name type="scientific">Rubrobacter tropicus</name>
    <dbReference type="NCBI Taxonomy" id="2653851"/>
    <lineage>
        <taxon>Bacteria</taxon>
        <taxon>Bacillati</taxon>
        <taxon>Actinomycetota</taxon>
        <taxon>Rubrobacteria</taxon>
        <taxon>Rubrobacterales</taxon>
        <taxon>Rubrobacteraceae</taxon>
        <taxon>Rubrobacter</taxon>
    </lineage>
</organism>
<dbReference type="PANTHER" id="PTHR42789">
    <property type="entry name" value="D-ISOMER SPECIFIC 2-HYDROXYACID DEHYDROGENASE FAMILY PROTEIN (AFU_ORTHOLOGUE AFUA_6G10090)"/>
    <property type="match status" value="1"/>
</dbReference>
<sequence length="343" mass="35963">MKILVAGDRHVLSRLMVQALKKELGDSLDVTTIDFDWPMEPHVDVAEVREAAGGEEEIVAAGRGAEVIVTQLAPITRKVLNSLQDLKLVVVTRGGPVNVNVEAATENGVIIANAPGRNAPAAAEYALGLMLAAMKRIPDAHASLKGGEWRGEFYAYEENGIELDGSTVGLVGFGAIGSRVAKVLAAFGAEVLVHDPFVEDGPVVKAGGRKAGLDELLERSKVVSLHARLSDETRGMIGAEQIGKMPEGSVLVNTARGGLLDYDALCDALESGQLGAAALDVYEEEPPPEGSRLFAAPNLVLSPHIAGATRETAHRAADIAAAEVGRYARGEKMENVVNGEAVG</sequence>
<keyword evidence="8" id="KW-1185">Reference proteome</keyword>
<dbReference type="CDD" id="cd12171">
    <property type="entry name" value="2-Hacid_dh_10"/>
    <property type="match status" value="1"/>
</dbReference>
<proteinExistence type="inferred from homology"/>
<evidence type="ECO:0000259" key="5">
    <source>
        <dbReference type="Pfam" id="PF00389"/>
    </source>
</evidence>
<dbReference type="InterPro" id="IPR006140">
    <property type="entry name" value="D-isomer_DH_NAD-bd"/>
</dbReference>
<keyword evidence="3" id="KW-0520">NAD</keyword>
<gene>
    <name evidence="7" type="ORF">GBA63_01820</name>
</gene>
<dbReference type="KEGG" id="rub:GBA63_01820"/>
<evidence type="ECO:0000259" key="6">
    <source>
        <dbReference type="Pfam" id="PF02826"/>
    </source>
</evidence>
<evidence type="ECO:0000313" key="8">
    <source>
        <dbReference type="Proteomes" id="UP000501452"/>
    </source>
</evidence>
<reference evidence="7 8" key="1">
    <citation type="submission" date="2019-10" db="EMBL/GenBank/DDBJ databases">
        <title>Rubrobacter sp nov SCSIO 52090 isolated from a deep-sea sediment in the South China Sea.</title>
        <authorList>
            <person name="Chen R.W."/>
        </authorList>
    </citation>
    <scope>NUCLEOTIDE SEQUENCE [LARGE SCALE GENOMIC DNA]</scope>
    <source>
        <strain evidence="7 8">SCSIO 52909</strain>
    </source>
</reference>
<dbReference type="Proteomes" id="UP000501452">
    <property type="component" value="Chromosome"/>
</dbReference>
<dbReference type="EMBL" id="CP045119">
    <property type="protein sequence ID" value="QIN81503.1"/>
    <property type="molecule type" value="Genomic_DNA"/>
</dbReference>
<dbReference type="AlphaFoldDB" id="A0A6G8Q4Y6"/>
<comment type="similarity">
    <text evidence="1 4">Belongs to the D-isomer specific 2-hydroxyacid dehydrogenase family.</text>
</comment>
<dbReference type="SUPFAM" id="SSF52283">
    <property type="entry name" value="Formate/glycerate dehydrogenase catalytic domain-like"/>
    <property type="match status" value="1"/>
</dbReference>
<evidence type="ECO:0000256" key="3">
    <source>
        <dbReference type="ARBA" id="ARBA00023027"/>
    </source>
</evidence>
<dbReference type="SUPFAM" id="SSF51735">
    <property type="entry name" value="NAD(P)-binding Rossmann-fold domains"/>
    <property type="match status" value="1"/>
</dbReference>
<dbReference type="InterPro" id="IPR050857">
    <property type="entry name" value="D-2-hydroxyacid_DH"/>
</dbReference>
<dbReference type="InterPro" id="IPR029753">
    <property type="entry name" value="D-isomer_DH_CS"/>
</dbReference>
<dbReference type="PANTHER" id="PTHR42789:SF1">
    <property type="entry name" value="D-ISOMER SPECIFIC 2-HYDROXYACID DEHYDROGENASE FAMILY PROTEIN (AFU_ORTHOLOGUE AFUA_6G10090)"/>
    <property type="match status" value="1"/>
</dbReference>
<evidence type="ECO:0000256" key="4">
    <source>
        <dbReference type="RuleBase" id="RU003719"/>
    </source>
</evidence>
<dbReference type="Gene3D" id="3.40.50.720">
    <property type="entry name" value="NAD(P)-binding Rossmann-like Domain"/>
    <property type="match status" value="2"/>
</dbReference>
<dbReference type="GO" id="GO:0016616">
    <property type="term" value="F:oxidoreductase activity, acting on the CH-OH group of donors, NAD or NADP as acceptor"/>
    <property type="evidence" value="ECO:0007669"/>
    <property type="project" value="InterPro"/>
</dbReference>
<accession>A0A6G8Q4Y6</accession>
<dbReference type="GO" id="GO:0051287">
    <property type="term" value="F:NAD binding"/>
    <property type="evidence" value="ECO:0007669"/>
    <property type="project" value="InterPro"/>
</dbReference>
<name>A0A6G8Q4Y6_9ACTN</name>
<feature type="domain" description="D-isomer specific 2-hydroxyacid dehydrogenase NAD-binding" evidence="6">
    <location>
        <begin position="127"/>
        <end position="306"/>
    </location>
</feature>
<protein>
    <submittedName>
        <fullName evidence="7">Hydroxyacid dehydrogenase</fullName>
    </submittedName>
</protein>
<evidence type="ECO:0000256" key="2">
    <source>
        <dbReference type="ARBA" id="ARBA00023002"/>
    </source>
</evidence>
<dbReference type="Pfam" id="PF02826">
    <property type="entry name" value="2-Hacid_dh_C"/>
    <property type="match status" value="1"/>
</dbReference>
<evidence type="ECO:0000313" key="7">
    <source>
        <dbReference type="EMBL" id="QIN81503.1"/>
    </source>
</evidence>
<dbReference type="InterPro" id="IPR006139">
    <property type="entry name" value="D-isomer_2_OHA_DH_cat_dom"/>
</dbReference>
<dbReference type="RefSeq" id="WP_166172945.1">
    <property type="nucleotide sequence ID" value="NZ_CP045119.1"/>
</dbReference>